<evidence type="ECO:0000313" key="7">
    <source>
        <dbReference type="EMBL" id="EAU40816.1"/>
    </source>
</evidence>
<evidence type="ECO:0000256" key="3">
    <source>
        <dbReference type="ARBA" id="ARBA00023004"/>
    </source>
</evidence>
<dbReference type="Gene3D" id="1.10.760.10">
    <property type="entry name" value="Cytochrome c-like domain"/>
    <property type="match status" value="1"/>
</dbReference>
<comment type="caution">
    <text evidence="7">The sequence shown here is derived from an EMBL/GenBank/DDBJ whole genome shotgun (WGS) entry which is preliminary data.</text>
</comment>
<dbReference type="GO" id="GO:0046872">
    <property type="term" value="F:metal ion binding"/>
    <property type="evidence" value="ECO:0007669"/>
    <property type="project" value="UniProtKB-KW"/>
</dbReference>
<dbReference type="EMBL" id="AATP01000005">
    <property type="protein sequence ID" value="EAU40816.1"/>
    <property type="molecule type" value="Genomic_DNA"/>
</dbReference>
<dbReference type="HOGENOM" id="CLU_902412_0_0_5"/>
<keyword evidence="1 4" id="KW-0349">Heme</keyword>
<gene>
    <name evidence="7" type="ORF">FP2506_18049</name>
</gene>
<dbReference type="InterPro" id="IPR009056">
    <property type="entry name" value="Cyt_c-like_dom"/>
</dbReference>
<keyword evidence="3 4" id="KW-0408">Iron</keyword>
<dbReference type="AlphaFoldDB" id="Q0G123"/>
<evidence type="ECO:0000256" key="4">
    <source>
        <dbReference type="PROSITE-ProRule" id="PRU00433"/>
    </source>
</evidence>
<evidence type="ECO:0000313" key="8">
    <source>
        <dbReference type="Proteomes" id="UP000004310"/>
    </source>
</evidence>
<dbReference type="SUPFAM" id="SSF46626">
    <property type="entry name" value="Cytochrome c"/>
    <property type="match status" value="1"/>
</dbReference>
<feature type="compositionally biased region" description="Low complexity" evidence="5">
    <location>
        <begin position="114"/>
        <end position="127"/>
    </location>
</feature>
<dbReference type="GO" id="GO:0009055">
    <property type="term" value="F:electron transfer activity"/>
    <property type="evidence" value="ECO:0007669"/>
    <property type="project" value="InterPro"/>
</dbReference>
<dbReference type="PROSITE" id="PS51007">
    <property type="entry name" value="CYTC"/>
    <property type="match status" value="1"/>
</dbReference>
<dbReference type="GO" id="GO:0020037">
    <property type="term" value="F:heme binding"/>
    <property type="evidence" value="ECO:0007669"/>
    <property type="project" value="InterPro"/>
</dbReference>
<dbReference type="InterPro" id="IPR036909">
    <property type="entry name" value="Cyt_c-like_dom_sf"/>
</dbReference>
<evidence type="ECO:0000256" key="2">
    <source>
        <dbReference type="ARBA" id="ARBA00022723"/>
    </source>
</evidence>
<feature type="compositionally biased region" description="Low complexity" evidence="5">
    <location>
        <begin position="81"/>
        <end position="100"/>
    </location>
</feature>
<dbReference type="STRING" id="217511.GCA_001463845_01896"/>
<dbReference type="Proteomes" id="UP000004310">
    <property type="component" value="Unassembled WGS sequence"/>
</dbReference>
<organism evidence="7 8">
    <name type="scientific">Fulvimarina pelagi HTCC2506</name>
    <dbReference type="NCBI Taxonomy" id="314231"/>
    <lineage>
        <taxon>Bacteria</taxon>
        <taxon>Pseudomonadati</taxon>
        <taxon>Pseudomonadota</taxon>
        <taxon>Alphaproteobacteria</taxon>
        <taxon>Hyphomicrobiales</taxon>
        <taxon>Aurantimonadaceae</taxon>
        <taxon>Fulvimarina</taxon>
    </lineage>
</organism>
<keyword evidence="2 4" id="KW-0479">Metal-binding</keyword>
<reference evidence="7 8" key="1">
    <citation type="journal article" date="2010" name="J. Bacteriol.">
        <title>Genome sequence of Fulvimarina pelagi HTCC2506T, a Mn(II)-oxidizing alphaproteobacterium possessing an aerobic anoxygenic photosynthetic gene cluster and Xanthorhodopsin.</title>
        <authorList>
            <person name="Kang I."/>
            <person name="Oh H.M."/>
            <person name="Lim S.I."/>
            <person name="Ferriera S."/>
            <person name="Giovannoni S.J."/>
            <person name="Cho J.C."/>
        </authorList>
    </citation>
    <scope>NUCLEOTIDE SEQUENCE [LARGE SCALE GENOMIC DNA]</scope>
    <source>
        <strain evidence="7 8">HTCC2506</strain>
    </source>
</reference>
<proteinExistence type="predicted"/>
<evidence type="ECO:0000256" key="5">
    <source>
        <dbReference type="SAM" id="MobiDB-lite"/>
    </source>
</evidence>
<keyword evidence="8" id="KW-1185">Reference proteome</keyword>
<evidence type="ECO:0000256" key="1">
    <source>
        <dbReference type="ARBA" id="ARBA00022617"/>
    </source>
</evidence>
<name>Q0G123_9HYPH</name>
<evidence type="ECO:0000259" key="6">
    <source>
        <dbReference type="PROSITE" id="PS51007"/>
    </source>
</evidence>
<dbReference type="eggNOG" id="COG2010">
    <property type="taxonomic scope" value="Bacteria"/>
</dbReference>
<accession>Q0G123</accession>
<feature type="compositionally biased region" description="Acidic residues" evidence="5">
    <location>
        <begin position="101"/>
        <end position="113"/>
    </location>
</feature>
<sequence>MLASNKNSPILSRQPRSIAFVYRVTIEETMTHRTLTGLAGALLLSTAGYAFAQGTTVIPAGQSAPDMQVAQADSGAAAQNQGGAAAAAATSEGEQPAAAEAEAEAEASTEGDGEAAGSEEQASESGEAAGGGGEGEMQAGLEVDSTPSADTKAGGNAVAETKPADADQTPGLALDPAGSPVYALADDSADWYTWRGYKKYGANCLQCHGPDGMGSSFAPNLAESVQNLSYYDFAGIIVSGQQNQWSSSGNSIMPAWGEDPNVMCSLDAIYVYLRGRTDGVVGRGEPKRPEKTELTDAAQQHEYDCLGF</sequence>
<protein>
    <submittedName>
        <fullName evidence="7">Putative cytochrome c protein</fullName>
    </submittedName>
</protein>
<feature type="domain" description="Cytochrome c" evidence="6">
    <location>
        <begin position="173"/>
        <end position="277"/>
    </location>
</feature>
<feature type="region of interest" description="Disordered" evidence="5">
    <location>
        <begin position="81"/>
        <end position="173"/>
    </location>
</feature>